<evidence type="ECO:0000313" key="8">
    <source>
        <dbReference type="Proteomes" id="UP000237271"/>
    </source>
</evidence>
<comment type="similarity">
    <text evidence="2 5">Belongs to the RxLR effector family.</text>
</comment>
<comment type="domain">
    <text evidence="5">The RxLR-dEER motif acts to carry the protein into the host cell cytoplasm through binding to cell surface phosphatidylinositol-3-phosphate.</text>
</comment>
<accession>A0A2P4X1D2</accession>
<dbReference type="AlphaFoldDB" id="A0A2P4X1D2"/>
<dbReference type="GO" id="GO:0005576">
    <property type="term" value="C:extracellular region"/>
    <property type="evidence" value="ECO:0007669"/>
    <property type="project" value="UniProtKB-SubCell"/>
</dbReference>
<organism evidence="7 8">
    <name type="scientific">Phytophthora palmivora</name>
    <dbReference type="NCBI Taxonomy" id="4796"/>
    <lineage>
        <taxon>Eukaryota</taxon>
        <taxon>Sar</taxon>
        <taxon>Stramenopiles</taxon>
        <taxon>Oomycota</taxon>
        <taxon>Peronosporomycetes</taxon>
        <taxon>Peronosporales</taxon>
        <taxon>Peronosporaceae</taxon>
        <taxon>Phytophthora</taxon>
    </lineage>
</organism>
<comment type="function">
    <text evidence="5">Effector that suppresses plant defense responses during pathogen infection.</text>
</comment>
<protein>
    <recommendedName>
        <fullName evidence="5">RxLR effector protein</fullName>
    </recommendedName>
</protein>
<evidence type="ECO:0000256" key="2">
    <source>
        <dbReference type="ARBA" id="ARBA00010400"/>
    </source>
</evidence>
<feature type="chain" id="PRO_5028521745" description="RxLR effector protein" evidence="5">
    <location>
        <begin position="22"/>
        <end position="146"/>
    </location>
</feature>
<evidence type="ECO:0000256" key="4">
    <source>
        <dbReference type="ARBA" id="ARBA00022729"/>
    </source>
</evidence>
<feature type="region of interest" description="Disordered" evidence="6">
    <location>
        <begin position="48"/>
        <end position="78"/>
    </location>
</feature>
<evidence type="ECO:0000256" key="1">
    <source>
        <dbReference type="ARBA" id="ARBA00004613"/>
    </source>
</evidence>
<reference evidence="7 8" key="1">
    <citation type="journal article" date="2017" name="Genome Biol. Evol.">
        <title>Phytophthora megakarya and P. palmivora, closely related causal agents of cacao black pod rot, underwent increases in genome sizes and gene numbers by different mechanisms.</title>
        <authorList>
            <person name="Ali S.S."/>
            <person name="Shao J."/>
            <person name="Lary D.J."/>
            <person name="Kronmiller B."/>
            <person name="Shen D."/>
            <person name="Strem M.D."/>
            <person name="Amoako-Attah I."/>
            <person name="Akrofi A.Y."/>
            <person name="Begoude B.A."/>
            <person name="Ten Hoopen G.M."/>
            <person name="Coulibaly K."/>
            <person name="Kebe B.I."/>
            <person name="Melnick R.L."/>
            <person name="Guiltinan M.J."/>
            <person name="Tyler B.M."/>
            <person name="Meinhardt L.W."/>
            <person name="Bailey B.A."/>
        </authorList>
    </citation>
    <scope>NUCLEOTIDE SEQUENCE [LARGE SCALE GENOMIC DNA]</scope>
    <source>
        <strain evidence="8">sbr112.9</strain>
    </source>
</reference>
<feature type="compositionally biased region" description="Acidic residues" evidence="6">
    <location>
        <begin position="65"/>
        <end position="74"/>
    </location>
</feature>
<evidence type="ECO:0000256" key="5">
    <source>
        <dbReference type="RuleBase" id="RU367124"/>
    </source>
</evidence>
<feature type="compositionally biased region" description="Basic and acidic residues" evidence="6">
    <location>
        <begin position="54"/>
        <end position="64"/>
    </location>
</feature>
<dbReference type="EMBL" id="NCKW01017206">
    <property type="protein sequence ID" value="POM59345.1"/>
    <property type="molecule type" value="Genomic_DNA"/>
</dbReference>
<comment type="subcellular location">
    <subcellularLocation>
        <location evidence="1 5">Secreted</location>
    </subcellularLocation>
</comment>
<comment type="caution">
    <text evidence="7">The sequence shown here is derived from an EMBL/GenBank/DDBJ whole genome shotgun (WGS) entry which is preliminary data.</text>
</comment>
<dbReference type="InterPro" id="IPR031825">
    <property type="entry name" value="RXLR"/>
</dbReference>
<evidence type="ECO:0000313" key="7">
    <source>
        <dbReference type="EMBL" id="POM59345.1"/>
    </source>
</evidence>
<keyword evidence="8" id="KW-1185">Reference proteome</keyword>
<name>A0A2P4X1D2_9STRA</name>
<dbReference type="Pfam" id="PF16810">
    <property type="entry name" value="RXLR"/>
    <property type="match status" value="1"/>
</dbReference>
<sequence>MRLSYTFLLAIATAIVSSGSAATVSGRTTAISAMASPELTGIGQVIGGGKRSLRYHDNDDRNDKEGEENVDEEERAGGANIYATKKLDEMLASVKRAKNGDDGGMKKVFKRFAKWRKADYNPYNPPTVVDQEKYLKLRQAYKQWLY</sequence>
<keyword evidence="4 5" id="KW-0732">Signal</keyword>
<evidence type="ECO:0000256" key="6">
    <source>
        <dbReference type="SAM" id="MobiDB-lite"/>
    </source>
</evidence>
<feature type="signal peptide" evidence="5">
    <location>
        <begin position="1"/>
        <end position="21"/>
    </location>
</feature>
<keyword evidence="3 5" id="KW-0964">Secreted</keyword>
<dbReference type="OrthoDB" id="125999at2759"/>
<evidence type="ECO:0000256" key="3">
    <source>
        <dbReference type="ARBA" id="ARBA00022525"/>
    </source>
</evidence>
<gene>
    <name evidence="7" type="ORF">PHPALM_31936</name>
</gene>
<proteinExistence type="inferred from homology"/>
<dbReference type="Proteomes" id="UP000237271">
    <property type="component" value="Unassembled WGS sequence"/>
</dbReference>